<sequence length="101" mass="11405">MGVQTWSNKKWVGAKPVVPRFISNVDDDDEGVIFGEDNDENEGYLFADEDTNEDFEIDGTQDQSVVTDVPDPYDKVYSNIPEETHMLKHVPDCGYCTAKEV</sequence>
<reference evidence="1" key="1">
    <citation type="journal article" date="2018" name="Nat. Genet.">
        <title>Extensive intraspecific gene order and gene structural variations between Mo17 and other maize genomes.</title>
        <authorList>
            <person name="Sun S."/>
            <person name="Zhou Y."/>
            <person name="Chen J."/>
            <person name="Shi J."/>
            <person name="Zhao H."/>
            <person name="Zhao H."/>
            <person name="Song W."/>
            <person name="Zhang M."/>
            <person name="Cui Y."/>
            <person name="Dong X."/>
            <person name="Liu H."/>
            <person name="Ma X."/>
            <person name="Jiao Y."/>
            <person name="Wang B."/>
            <person name="Wei X."/>
            <person name="Stein J.C."/>
            <person name="Glaubitz J.C."/>
            <person name="Lu F."/>
            <person name="Yu G."/>
            <person name="Liang C."/>
            <person name="Fengler K."/>
            <person name="Li B."/>
            <person name="Rafalski A."/>
            <person name="Schnable P.S."/>
            <person name="Ware D.H."/>
            <person name="Buckler E.S."/>
            <person name="Lai J."/>
        </authorList>
    </citation>
    <scope>NUCLEOTIDE SEQUENCE [LARGE SCALE GENOMIC DNA]</scope>
    <source>
        <tissue evidence="1">Seedling</tissue>
    </source>
</reference>
<comment type="caution">
    <text evidence="1">The sequence shown here is derived from an EMBL/GenBank/DDBJ whole genome shotgun (WGS) entry which is preliminary data.</text>
</comment>
<protein>
    <submittedName>
        <fullName evidence="1">Uncharacterized protein</fullName>
    </submittedName>
</protein>
<gene>
    <name evidence="1" type="ORF">Zm00014a_012870</name>
</gene>
<proteinExistence type="predicted"/>
<name>A0A3L6EAL4_MAIZE</name>
<organism evidence="1">
    <name type="scientific">Zea mays</name>
    <name type="common">Maize</name>
    <dbReference type="NCBI Taxonomy" id="4577"/>
    <lineage>
        <taxon>Eukaryota</taxon>
        <taxon>Viridiplantae</taxon>
        <taxon>Streptophyta</taxon>
        <taxon>Embryophyta</taxon>
        <taxon>Tracheophyta</taxon>
        <taxon>Spermatophyta</taxon>
        <taxon>Magnoliopsida</taxon>
        <taxon>Liliopsida</taxon>
        <taxon>Poales</taxon>
        <taxon>Poaceae</taxon>
        <taxon>PACMAD clade</taxon>
        <taxon>Panicoideae</taxon>
        <taxon>Andropogonodae</taxon>
        <taxon>Andropogoneae</taxon>
        <taxon>Tripsacinae</taxon>
        <taxon>Zea</taxon>
    </lineage>
</organism>
<accession>A0A3L6EAL4</accession>
<dbReference type="Proteomes" id="UP000251960">
    <property type="component" value="Chromosome 6"/>
</dbReference>
<evidence type="ECO:0000313" key="1">
    <source>
        <dbReference type="EMBL" id="PWZ17979.1"/>
    </source>
</evidence>
<dbReference type="EMBL" id="NCVQ01000007">
    <property type="protein sequence ID" value="PWZ17979.1"/>
    <property type="molecule type" value="Genomic_DNA"/>
</dbReference>
<dbReference type="AlphaFoldDB" id="A0A3L6EAL4"/>